<evidence type="ECO:0000256" key="9">
    <source>
        <dbReference type="PIRSR" id="PIRSR604574-2"/>
    </source>
</evidence>
<evidence type="ECO:0000256" key="5">
    <source>
        <dbReference type="ARBA" id="ARBA00023002"/>
    </source>
</evidence>
<keyword evidence="6 9" id="KW-0408">Iron</keyword>
<evidence type="ECO:0000259" key="10">
    <source>
        <dbReference type="PROSITE" id="PS51471"/>
    </source>
</evidence>
<feature type="domain" description="Fe2OG dioxygenase" evidence="10">
    <location>
        <begin position="221"/>
        <end position="339"/>
    </location>
</feature>
<dbReference type="GO" id="GO:0046872">
    <property type="term" value="F:metal ion binding"/>
    <property type="evidence" value="ECO:0007669"/>
    <property type="project" value="UniProtKB-KW"/>
</dbReference>
<dbReference type="InterPro" id="IPR004574">
    <property type="entry name" value="Alkb"/>
</dbReference>
<dbReference type="PANTHER" id="PTHR16557">
    <property type="entry name" value="ALKYLATED DNA REPAIR PROTEIN ALKB-RELATED"/>
    <property type="match status" value="1"/>
</dbReference>
<dbReference type="Gene3D" id="2.60.120.590">
    <property type="entry name" value="Alpha-ketoglutarate-dependent dioxygenase AlkB-like"/>
    <property type="match status" value="1"/>
</dbReference>
<comment type="similarity">
    <text evidence="1">Belongs to the alkB family.</text>
</comment>
<comment type="catalytic activity">
    <reaction evidence="8">
        <text>an N(6)-methyladenosine in mRNA + 2-oxoglutarate + O2 = an adenosine in mRNA + formaldehyde + succinate + CO2</text>
        <dbReference type="Rhea" id="RHEA:49520"/>
        <dbReference type="Rhea" id="RHEA-COMP:12414"/>
        <dbReference type="Rhea" id="RHEA-COMP:12417"/>
        <dbReference type="ChEBI" id="CHEBI:15379"/>
        <dbReference type="ChEBI" id="CHEBI:16526"/>
        <dbReference type="ChEBI" id="CHEBI:16810"/>
        <dbReference type="ChEBI" id="CHEBI:16842"/>
        <dbReference type="ChEBI" id="CHEBI:30031"/>
        <dbReference type="ChEBI" id="CHEBI:74411"/>
        <dbReference type="ChEBI" id="CHEBI:74449"/>
        <dbReference type="EC" id="1.14.11.53"/>
    </reaction>
    <physiologicalReaction direction="left-to-right" evidence="8">
        <dbReference type="Rhea" id="RHEA:49521"/>
    </physiologicalReaction>
</comment>
<evidence type="ECO:0000256" key="1">
    <source>
        <dbReference type="ARBA" id="ARBA00007879"/>
    </source>
</evidence>
<evidence type="ECO:0000256" key="8">
    <source>
        <dbReference type="ARBA" id="ARBA00047565"/>
    </source>
</evidence>
<dbReference type="RefSeq" id="XP_018689945.1">
    <property type="nucleotide sequence ID" value="XM_018840198.1"/>
</dbReference>
<dbReference type="SUPFAM" id="SSF51197">
    <property type="entry name" value="Clavaminate synthase-like"/>
    <property type="match status" value="1"/>
</dbReference>
<dbReference type="InterPro" id="IPR027450">
    <property type="entry name" value="AlkB-like"/>
</dbReference>
<dbReference type="EMBL" id="LVYI01000008">
    <property type="protein sequence ID" value="OAP56578.1"/>
    <property type="molecule type" value="Genomic_DNA"/>
</dbReference>
<dbReference type="FunFam" id="2.60.120.590:FF:000014">
    <property type="entry name" value="Oxidoreductase, 2OG-Fe(II) oxygenase family family"/>
    <property type="match status" value="1"/>
</dbReference>
<feature type="binding site" evidence="9">
    <location>
        <position position="239"/>
    </location>
    <ligand>
        <name>Fe cation</name>
        <dbReference type="ChEBI" id="CHEBI:24875"/>
        <note>catalytic</note>
    </ligand>
</feature>
<gene>
    <name evidence="11" type="ORF">AYL99_08690</name>
</gene>
<keyword evidence="12" id="KW-1185">Reference proteome</keyword>
<feature type="binding site" evidence="9">
    <location>
        <position position="241"/>
    </location>
    <ligand>
        <name>Fe cation</name>
        <dbReference type="ChEBI" id="CHEBI:24875"/>
        <note>catalytic</note>
    </ligand>
</feature>
<keyword evidence="3 9" id="KW-0479">Metal-binding</keyword>
<protein>
    <recommendedName>
        <fullName evidence="2">mRNA N(6)-methyladenine demethylase</fullName>
        <ecNumber evidence="2">1.14.11.53</ecNumber>
    </recommendedName>
</protein>
<comment type="cofactor">
    <cofactor evidence="9">
        <name>Fe(2+)</name>
        <dbReference type="ChEBI" id="CHEBI:29033"/>
    </cofactor>
    <text evidence="9">Binds 1 Fe(2+) ion per subunit.</text>
</comment>
<dbReference type="EC" id="1.14.11.53" evidence="2"/>
<dbReference type="AlphaFoldDB" id="A0A178Z9W3"/>
<comment type="caution">
    <text evidence="11">The sequence shown here is derived from an EMBL/GenBank/DDBJ whole genome shotgun (WGS) entry which is preliminary data.</text>
</comment>
<evidence type="ECO:0000313" key="12">
    <source>
        <dbReference type="Proteomes" id="UP000078343"/>
    </source>
</evidence>
<dbReference type="PANTHER" id="PTHR16557:SF2">
    <property type="entry name" value="NUCLEIC ACID DIOXYGENASE ALKBH1"/>
    <property type="match status" value="1"/>
</dbReference>
<name>A0A178Z9W3_9EURO</name>
<evidence type="ECO:0000256" key="2">
    <source>
        <dbReference type="ARBA" id="ARBA00012931"/>
    </source>
</evidence>
<dbReference type="PROSITE" id="PS51471">
    <property type="entry name" value="FE2OG_OXY"/>
    <property type="match status" value="1"/>
</dbReference>
<keyword evidence="7" id="KW-0843">Virulence</keyword>
<evidence type="ECO:0000256" key="7">
    <source>
        <dbReference type="ARBA" id="ARBA00023026"/>
    </source>
</evidence>
<keyword evidence="5" id="KW-0560">Oxidoreductase</keyword>
<keyword evidence="4" id="KW-0223">Dioxygenase</keyword>
<dbReference type="GeneID" id="30012858"/>
<feature type="binding site" evidence="9">
    <location>
        <position position="293"/>
    </location>
    <ligand>
        <name>Fe cation</name>
        <dbReference type="ChEBI" id="CHEBI:24875"/>
        <note>catalytic</note>
    </ligand>
</feature>
<evidence type="ECO:0000256" key="6">
    <source>
        <dbReference type="ARBA" id="ARBA00023004"/>
    </source>
</evidence>
<dbReference type="OrthoDB" id="6614653at2759"/>
<sequence length="340" mass="38146">MMIDDAHARPPEHMRELFKHWRKRPVADIGADQQIIDPRDPDVNRVSAMSEFGVLGQSDVEILTTDFLDNAANDPIPGVRRETLPPRVAFEVKGVSGLWVFPSLLPPRVQLALLDRLLHRDLSNPAHKTNINHHHHISYPRSIANPAVSSFFAAELDTVVHPKDSAIHKPITLAQMLESKLRWMTLGGQYDWTNKIYPDGEPPPFPNDIAGLLKKLFPTVDPQAAIVNFYSPGDTLSVHRDVSEASDNSLISISLGCDGIFLVGGEDEADVVAILLRSGDAILMSGKSRHAWHGVPKILPDTCPPWLQNWPDRGHVELYQHWRGWMSKKRINLNVRQMTD</sequence>
<reference evidence="11 12" key="1">
    <citation type="submission" date="2016-04" db="EMBL/GenBank/DDBJ databases">
        <title>Draft genome of Fonsecaea erecta CBS 125763.</title>
        <authorList>
            <person name="Weiss V.A."/>
            <person name="Vicente V.A."/>
            <person name="Raittz R.T."/>
            <person name="Moreno L.F."/>
            <person name="De Souza E.M."/>
            <person name="Pedrosa F.O."/>
            <person name="Steffens M.B."/>
            <person name="Faoro H."/>
            <person name="Tadra-Sfeir M.Z."/>
            <person name="Najafzadeh M.J."/>
            <person name="Felipe M.S."/>
            <person name="Teixeira M."/>
            <person name="Sun J."/>
            <person name="Xi L."/>
            <person name="Gomes R."/>
            <person name="De Azevedo C.M."/>
            <person name="Salgado C.G."/>
            <person name="Da Silva M.B."/>
            <person name="Nascimento M.F."/>
            <person name="Queiroz-Telles F."/>
            <person name="Attili D.S."/>
            <person name="Gorbushina A."/>
        </authorList>
    </citation>
    <scope>NUCLEOTIDE SEQUENCE [LARGE SCALE GENOMIC DNA]</scope>
    <source>
        <strain evidence="11 12">CBS 125763</strain>
    </source>
</reference>
<dbReference type="Pfam" id="PF13532">
    <property type="entry name" value="2OG-FeII_Oxy_2"/>
    <property type="match status" value="1"/>
</dbReference>
<dbReference type="InterPro" id="IPR005123">
    <property type="entry name" value="Oxoglu/Fe-dep_dioxygenase_dom"/>
</dbReference>
<dbReference type="GO" id="GO:1990931">
    <property type="term" value="F:mRNA N6-methyladenosine dioxygenase activity"/>
    <property type="evidence" value="ECO:0007669"/>
    <property type="project" value="UniProtKB-EC"/>
</dbReference>
<proteinExistence type="inferred from homology"/>
<dbReference type="GO" id="GO:0005634">
    <property type="term" value="C:nucleus"/>
    <property type="evidence" value="ECO:0007669"/>
    <property type="project" value="TreeGrafter"/>
</dbReference>
<accession>A0A178Z9W3</accession>
<evidence type="ECO:0000313" key="11">
    <source>
        <dbReference type="EMBL" id="OAP56578.1"/>
    </source>
</evidence>
<evidence type="ECO:0000256" key="4">
    <source>
        <dbReference type="ARBA" id="ARBA00022964"/>
    </source>
</evidence>
<dbReference type="GO" id="GO:0005737">
    <property type="term" value="C:cytoplasm"/>
    <property type="evidence" value="ECO:0007669"/>
    <property type="project" value="TreeGrafter"/>
</dbReference>
<dbReference type="STRING" id="1367422.A0A178Z9W3"/>
<dbReference type="InterPro" id="IPR037151">
    <property type="entry name" value="AlkB-like_sf"/>
</dbReference>
<dbReference type="Proteomes" id="UP000078343">
    <property type="component" value="Unassembled WGS sequence"/>
</dbReference>
<organism evidence="11 12">
    <name type="scientific">Fonsecaea erecta</name>
    <dbReference type="NCBI Taxonomy" id="1367422"/>
    <lineage>
        <taxon>Eukaryota</taxon>
        <taxon>Fungi</taxon>
        <taxon>Dikarya</taxon>
        <taxon>Ascomycota</taxon>
        <taxon>Pezizomycotina</taxon>
        <taxon>Eurotiomycetes</taxon>
        <taxon>Chaetothyriomycetidae</taxon>
        <taxon>Chaetothyriales</taxon>
        <taxon>Herpotrichiellaceae</taxon>
        <taxon>Fonsecaea</taxon>
    </lineage>
</organism>
<evidence type="ECO:0000256" key="3">
    <source>
        <dbReference type="ARBA" id="ARBA00022723"/>
    </source>
</evidence>